<proteinExistence type="predicted"/>
<dbReference type="Proteomes" id="UP000277671">
    <property type="component" value="Unassembled WGS sequence"/>
</dbReference>
<name>A0A495JTM4_9ACTN</name>
<comment type="caution">
    <text evidence="1">The sequence shown here is derived from an EMBL/GenBank/DDBJ whole genome shotgun (WGS) entry which is preliminary data.</text>
</comment>
<reference evidence="1 2" key="1">
    <citation type="submission" date="2018-10" db="EMBL/GenBank/DDBJ databases">
        <title>Sequencing the genomes of 1000 actinobacteria strains.</title>
        <authorList>
            <person name="Klenk H.-P."/>
        </authorList>
    </citation>
    <scope>NUCLEOTIDE SEQUENCE [LARGE SCALE GENOMIC DNA]</scope>
    <source>
        <strain evidence="1 2">DSM 45175</strain>
    </source>
</reference>
<organism evidence="1 2">
    <name type="scientific">Micromonospora pisi</name>
    <dbReference type="NCBI Taxonomy" id="589240"/>
    <lineage>
        <taxon>Bacteria</taxon>
        <taxon>Bacillati</taxon>
        <taxon>Actinomycetota</taxon>
        <taxon>Actinomycetes</taxon>
        <taxon>Micromonosporales</taxon>
        <taxon>Micromonosporaceae</taxon>
        <taxon>Micromonospora</taxon>
    </lineage>
</organism>
<dbReference type="AlphaFoldDB" id="A0A495JTM4"/>
<dbReference type="EMBL" id="RBKT01000001">
    <property type="protein sequence ID" value="RKR91898.1"/>
    <property type="molecule type" value="Genomic_DNA"/>
</dbReference>
<evidence type="ECO:0000313" key="1">
    <source>
        <dbReference type="EMBL" id="RKR91898.1"/>
    </source>
</evidence>
<keyword evidence="2" id="KW-1185">Reference proteome</keyword>
<gene>
    <name evidence="1" type="ORF">BDK92_6326</name>
</gene>
<dbReference type="RefSeq" id="WP_121159990.1">
    <property type="nucleotide sequence ID" value="NZ_RBKT01000001.1"/>
</dbReference>
<accession>A0A495JTM4</accession>
<sequence>MATASGSIHANTGFLQQFADELDPSAATAAKAAATEVRGTVSDCGDPLPGCQQFNATVTRVTDQIIAFCVEVEQGIQAYASVARDSAAAYVYGDETGRTAIEHAAAPQSTSGR</sequence>
<protein>
    <submittedName>
        <fullName evidence="1">Excreted virulence factor EspC (Type VII ESX diderm)</fullName>
    </submittedName>
</protein>
<evidence type="ECO:0000313" key="2">
    <source>
        <dbReference type="Proteomes" id="UP000277671"/>
    </source>
</evidence>